<organism evidence="10 11">
    <name type="scientific">Ceratopteris richardii</name>
    <name type="common">Triangle waterfern</name>
    <dbReference type="NCBI Taxonomy" id="49495"/>
    <lineage>
        <taxon>Eukaryota</taxon>
        <taxon>Viridiplantae</taxon>
        <taxon>Streptophyta</taxon>
        <taxon>Embryophyta</taxon>
        <taxon>Tracheophyta</taxon>
        <taxon>Polypodiopsida</taxon>
        <taxon>Polypodiidae</taxon>
        <taxon>Polypodiales</taxon>
        <taxon>Pteridineae</taxon>
        <taxon>Pteridaceae</taxon>
        <taxon>Parkerioideae</taxon>
        <taxon>Ceratopteris</taxon>
    </lineage>
</organism>
<dbReference type="Proteomes" id="UP000825935">
    <property type="component" value="Chromosome 13"/>
</dbReference>
<evidence type="ECO:0000256" key="4">
    <source>
        <dbReference type="ARBA" id="ARBA00022528"/>
    </source>
</evidence>
<dbReference type="OMA" id="CEPQATI"/>
<comment type="caution">
    <text evidence="10">The sequence shown here is derived from an EMBL/GenBank/DDBJ whole genome shotgun (WGS) entry which is preliminary data.</text>
</comment>
<evidence type="ECO:0000256" key="3">
    <source>
        <dbReference type="ARBA" id="ARBA00012209"/>
    </source>
</evidence>
<dbReference type="EC" id="5.3.99.6" evidence="3"/>
<feature type="compositionally biased region" description="Low complexity" evidence="9">
    <location>
        <begin position="243"/>
        <end position="252"/>
    </location>
</feature>
<keyword evidence="5" id="KW-0934">Plastid</keyword>
<reference evidence="10" key="1">
    <citation type="submission" date="2021-08" db="EMBL/GenBank/DDBJ databases">
        <title>WGS assembly of Ceratopteris richardii.</title>
        <authorList>
            <person name="Marchant D.B."/>
            <person name="Chen G."/>
            <person name="Jenkins J."/>
            <person name="Shu S."/>
            <person name="Leebens-Mack J."/>
            <person name="Grimwood J."/>
            <person name="Schmutz J."/>
            <person name="Soltis P."/>
            <person name="Soltis D."/>
            <person name="Chen Z.-H."/>
        </authorList>
    </citation>
    <scope>NUCLEOTIDE SEQUENCE</scope>
    <source>
        <strain evidence="10">Whitten #5841</strain>
        <tissue evidence="10">Leaf</tissue>
    </source>
</reference>
<dbReference type="AlphaFoldDB" id="A0A8T2TK41"/>
<evidence type="ECO:0000256" key="9">
    <source>
        <dbReference type="SAM" id="MobiDB-lite"/>
    </source>
</evidence>
<comment type="catalytic activity">
    <reaction evidence="8">
        <text>(9Z,13S,15Z)-12,13-epoxyoctadeca-9,11,15-trienoate = (9S,13S,15Z)-12-oxophyto-10,15-dienoate</text>
        <dbReference type="Rhea" id="RHEA:22592"/>
        <dbReference type="ChEBI" id="CHEBI:36438"/>
        <dbReference type="ChEBI" id="CHEBI:57411"/>
        <dbReference type="EC" id="5.3.99.6"/>
    </reaction>
</comment>
<dbReference type="GO" id="GO:0009507">
    <property type="term" value="C:chloroplast"/>
    <property type="evidence" value="ECO:0007669"/>
    <property type="project" value="UniProtKB-SubCell"/>
</dbReference>
<dbReference type="Pfam" id="PF06351">
    <property type="entry name" value="Allene_ox_cyc"/>
    <property type="match status" value="1"/>
</dbReference>
<evidence type="ECO:0000256" key="2">
    <source>
        <dbReference type="ARBA" id="ARBA00007982"/>
    </source>
</evidence>
<evidence type="ECO:0000256" key="7">
    <source>
        <dbReference type="ARBA" id="ARBA00023235"/>
    </source>
</evidence>
<protein>
    <recommendedName>
        <fullName evidence="3">allene-oxide cyclase</fullName>
        <ecNumber evidence="3">5.3.99.6</ecNumber>
    </recommendedName>
</protein>
<evidence type="ECO:0000256" key="5">
    <source>
        <dbReference type="ARBA" id="ARBA00022640"/>
    </source>
</evidence>
<sequence>MASSLSISSVCNRLNRAKLPSFPITHKGYLKSASSIHLPGRRSSSGGPLFIRATKEQVISHLPSDLQYDQKQEASPCFSGASAADAGVQQMYVYEFNENDRNSPAYLPFSLRFDLAKGRPSGGIGDLVTFTNKVYDGSLQTRLGITAGMHIMIKHYPKEKGHRYEAIFSFYFGDYGHISVQGSYLTFKDSELAITGGSGIFTGVYGVVKLHQIVNPNKHFYTFELEGIPPLPSALTRTPVPPSASVRASPSAMRGAPDSVAPNFTD</sequence>
<dbReference type="PANTHER" id="PTHR31843">
    <property type="entry name" value="ALLENE OXIDE CYCLASE 4, CHLOROPLASTIC"/>
    <property type="match status" value="1"/>
</dbReference>
<accession>A0A8T2TK41</accession>
<dbReference type="InterPro" id="IPR034871">
    <property type="entry name" value="Allene_oxi_cyc_sf"/>
</dbReference>
<dbReference type="OrthoDB" id="1894474at2759"/>
<evidence type="ECO:0000313" key="11">
    <source>
        <dbReference type="Proteomes" id="UP000825935"/>
    </source>
</evidence>
<dbReference type="InterPro" id="IPR009410">
    <property type="entry name" value="Allene_ox_cyc"/>
</dbReference>
<keyword evidence="6" id="KW-0809">Transit peptide</keyword>
<name>A0A8T2TK41_CERRI</name>
<evidence type="ECO:0000256" key="1">
    <source>
        <dbReference type="ARBA" id="ARBA00004229"/>
    </source>
</evidence>
<dbReference type="PANTHER" id="PTHR31843:SF11">
    <property type="entry name" value="ALLENE OXIDE CYCLASE 4, CHLOROPLASTIC"/>
    <property type="match status" value="1"/>
</dbReference>
<comment type="subcellular location">
    <subcellularLocation>
        <location evidence="1">Plastid</location>
        <location evidence="1">Chloroplast</location>
    </subcellularLocation>
</comment>
<keyword evidence="7" id="KW-0413">Isomerase</keyword>
<dbReference type="GO" id="GO:0009695">
    <property type="term" value="P:jasmonic acid biosynthetic process"/>
    <property type="evidence" value="ECO:0007669"/>
    <property type="project" value="InterPro"/>
</dbReference>
<feature type="region of interest" description="Disordered" evidence="9">
    <location>
        <begin position="239"/>
        <end position="266"/>
    </location>
</feature>
<dbReference type="GO" id="GO:0046423">
    <property type="term" value="F:allene-oxide cyclase activity"/>
    <property type="evidence" value="ECO:0007669"/>
    <property type="project" value="UniProtKB-EC"/>
</dbReference>
<dbReference type="EMBL" id="CM035418">
    <property type="protein sequence ID" value="KAH7421805.1"/>
    <property type="molecule type" value="Genomic_DNA"/>
</dbReference>
<gene>
    <name evidence="10" type="ORF">KP509_13G076500</name>
</gene>
<dbReference type="InterPro" id="IPR044859">
    <property type="entry name" value="Allene_oxi_cyc_Dirigent"/>
</dbReference>
<evidence type="ECO:0000313" key="10">
    <source>
        <dbReference type="EMBL" id="KAH7421805.1"/>
    </source>
</evidence>
<evidence type="ECO:0000256" key="8">
    <source>
        <dbReference type="ARBA" id="ARBA00049891"/>
    </source>
</evidence>
<keyword evidence="11" id="KW-1185">Reference proteome</keyword>
<evidence type="ECO:0000256" key="6">
    <source>
        <dbReference type="ARBA" id="ARBA00022946"/>
    </source>
</evidence>
<proteinExistence type="inferred from homology"/>
<dbReference type="SUPFAM" id="SSF141493">
    <property type="entry name" value="Allene oxide cyclase-like"/>
    <property type="match status" value="1"/>
</dbReference>
<dbReference type="Gene3D" id="2.40.480.10">
    <property type="entry name" value="Allene oxide cyclase-like"/>
    <property type="match status" value="1"/>
</dbReference>
<comment type="similarity">
    <text evidence="2">Belongs to the allene oxide cyclase family.</text>
</comment>
<keyword evidence="4" id="KW-0150">Chloroplast</keyword>